<keyword evidence="5" id="KW-0449">Lipoprotein</keyword>
<evidence type="ECO:0000256" key="6">
    <source>
        <dbReference type="PIRNR" id="PIRNR002859"/>
    </source>
</evidence>
<feature type="chain" id="PRO_5041747356" evidence="6">
    <location>
        <begin position="24"/>
        <end position="249"/>
    </location>
</feature>
<name>A0A1V1VID9_PHODP</name>
<proteinExistence type="predicted"/>
<dbReference type="Pfam" id="PF05818">
    <property type="entry name" value="TraT"/>
    <property type="match status" value="1"/>
</dbReference>
<comment type="subcellular location">
    <subcellularLocation>
        <location evidence="1">Cell outer membrane</location>
        <topology evidence="1">Lipid-anchor</topology>
    </subcellularLocation>
</comment>
<dbReference type="PROSITE" id="PS51257">
    <property type="entry name" value="PROKAR_LIPOPROTEIN"/>
    <property type="match status" value="1"/>
</dbReference>
<protein>
    <submittedName>
        <fullName evidence="7">Complement resistance protein TraT</fullName>
    </submittedName>
</protein>
<accession>A0A1V1VID9</accession>
<keyword evidence="4" id="KW-0564">Palmitate</keyword>
<gene>
    <name evidence="7" type="ORF">IC627_23120</name>
</gene>
<sequence length="249" mass="26460">MKKYTFTKIAGALAITLALSSCSAVSTAIKKRNLDVQTKMSETIFLNPVSTSMQTVYVQIKNTSDKQDLKVKQLINQKLTEKGYKVVSDLGKAHYLIQANILRVAKSDLREKEALFASAYGAGITGTALAGLAYGGLGGHSGSSLMGAGLIGSVVGVAADALVDDTYYTMVTDVQISERVGAGVKVHETNQGILKQGTSGAKFMTSSRQTDWERYQTRVISSANQVNLDFKDAIPTLENGLANAVAGIL</sequence>
<reference evidence="7" key="1">
    <citation type="submission" date="2020-09" db="EMBL/GenBank/DDBJ databases">
        <title>Complete, closed and curated genome sequences of Photobacterium damselae subsp. piscicida isolates from Australia indicate localised evolution and additional plasmid-borne pathogenicity mechanisms.</title>
        <authorList>
            <person name="Baseggio L."/>
            <person name="Silayeva O."/>
            <person name="Buller N."/>
            <person name="Landos M."/>
            <person name="Engelstaedter J."/>
            <person name="Barnes A.C."/>
        </authorList>
    </citation>
    <scope>NUCLEOTIDE SEQUENCE [LARGE SCALE GENOMIC DNA]</scope>
    <source>
        <strain evidence="7">AS-16-0540-1</strain>
        <plasmid evidence="7">unnamed3</plasmid>
    </source>
</reference>
<dbReference type="EMBL" id="CP061859">
    <property type="protein sequence ID" value="QOD59131.1"/>
    <property type="molecule type" value="Genomic_DNA"/>
</dbReference>
<geneLocation type="plasmid" evidence="7">
    <name>unnamed3</name>
</geneLocation>
<keyword evidence="2 6" id="KW-0732">Signal</keyword>
<evidence type="ECO:0000256" key="3">
    <source>
        <dbReference type="ARBA" id="ARBA00023136"/>
    </source>
</evidence>
<evidence type="ECO:0000256" key="1">
    <source>
        <dbReference type="ARBA" id="ARBA00004459"/>
    </source>
</evidence>
<dbReference type="AlphaFoldDB" id="A0A1V1VID9"/>
<keyword evidence="3 6" id="KW-0472">Membrane</keyword>
<keyword evidence="6" id="KW-0998">Cell outer membrane</keyword>
<dbReference type="InterPro" id="IPR008874">
    <property type="entry name" value="TraT_complement-R"/>
</dbReference>
<evidence type="ECO:0000313" key="7">
    <source>
        <dbReference type="EMBL" id="QOD59131.1"/>
    </source>
</evidence>
<keyword evidence="7" id="KW-0614">Plasmid</keyword>
<dbReference type="Proteomes" id="UP000516656">
    <property type="component" value="Plasmid unnamed3"/>
</dbReference>
<evidence type="ECO:0000256" key="4">
    <source>
        <dbReference type="ARBA" id="ARBA00023139"/>
    </source>
</evidence>
<dbReference type="GO" id="GO:0009279">
    <property type="term" value="C:cell outer membrane"/>
    <property type="evidence" value="ECO:0007669"/>
    <property type="project" value="UniProtKB-SubCell"/>
</dbReference>
<feature type="signal peptide" evidence="6">
    <location>
        <begin position="1"/>
        <end position="23"/>
    </location>
</feature>
<dbReference type="PIRSF" id="PIRSF002859">
    <property type="entry name" value="Lipo_traT"/>
    <property type="match status" value="1"/>
</dbReference>
<organism evidence="7">
    <name type="scientific">Photobacterium damsela subsp. piscicida</name>
    <name type="common">Pasteurella piscicida</name>
    <dbReference type="NCBI Taxonomy" id="38294"/>
    <lineage>
        <taxon>Bacteria</taxon>
        <taxon>Pseudomonadati</taxon>
        <taxon>Pseudomonadota</taxon>
        <taxon>Gammaproteobacteria</taxon>
        <taxon>Vibrionales</taxon>
        <taxon>Vibrionaceae</taxon>
        <taxon>Photobacterium</taxon>
    </lineage>
</organism>
<evidence type="ECO:0000256" key="2">
    <source>
        <dbReference type="ARBA" id="ARBA00022729"/>
    </source>
</evidence>
<evidence type="ECO:0000256" key="5">
    <source>
        <dbReference type="ARBA" id="ARBA00023288"/>
    </source>
</evidence>
<dbReference type="RefSeq" id="WP_086959717.1">
    <property type="nucleotide sequence ID" value="NZ_BDMQ01000007.1"/>
</dbReference>